<evidence type="ECO:0000259" key="5">
    <source>
        <dbReference type="PROSITE" id="PS50987"/>
    </source>
</evidence>
<feature type="region of interest" description="Disordered" evidence="4">
    <location>
        <begin position="1"/>
        <end position="31"/>
    </location>
</feature>
<dbReference type="AlphaFoldDB" id="A0A0F6YI34"/>
<keyword evidence="7" id="KW-1185">Reference proteome</keyword>
<dbReference type="PANTHER" id="PTHR33154:SF15">
    <property type="entry name" value="REGULATORY PROTEIN ARSR"/>
    <property type="match status" value="1"/>
</dbReference>
<dbReference type="Gene3D" id="1.10.10.10">
    <property type="entry name" value="Winged helix-like DNA-binding domain superfamily/Winged helix DNA-binding domain"/>
    <property type="match status" value="1"/>
</dbReference>
<keyword evidence="3" id="KW-0804">Transcription</keyword>
<organism evidence="6 7">
    <name type="scientific">Sandaracinus amylolyticus</name>
    <dbReference type="NCBI Taxonomy" id="927083"/>
    <lineage>
        <taxon>Bacteria</taxon>
        <taxon>Pseudomonadati</taxon>
        <taxon>Myxococcota</taxon>
        <taxon>Polyangia</taxon>
        <taxon>Polyangiales</taxon>
        <taxon>Sandaracinaceae</taxon>
        <taxon>Sandaracinus</taxon>
    </lineage>
</organism>
<sequence length="118" mass="13014">MSMKDAVFSRDPDDVRAEPAPDLRPVEGPEADEDLARLAKALGHPTRVMILRRVRVRDGCTCTELVGELGLAQSTVSEHLRVLREAGLVHASEGEAPRNPYRADVHRLRRLKALVGSL</sequence>
<dbReference type="EMBL" id="CP011125">
    <property type="protein sequence ID" value="AKF05732.1"/>
    <property type="molecule type" value="Genomic_DNA"/>
</dbReference>
<keyword evidence="2" id="KW-0238">DNA-binding</keyword>
<feature type="domain" description="HTH arsR-type" evidence="5">
    <location>
        <begin position="27"/>
        <end position="118"/>
    </location>
</feature>
<evidence type="ECO:0000313" key="6">
    <source>
        <dbReference type="EMBL" id="AKF05732.1"/>
    </source>
</evidence>
<feature type="compositionally biased region" description="Basic and acidic residues" evidence="4">
    <location>
        <begin position="7"/>
        <end position="27"/>
    </location>
</feature>
<evidence type="ECO:0000256" key="3">
    <source>
        <dbReference type="ARBA" id="ARBA00023163"/>
    </source>
</evidence>
<evidence type="ECO:0000256" key="4">
    <source>
        <dbReference type="SAM" id="MobiDB-lite"/>
    </source>
</evidence>
<dbReference type="PANTHER" id="PTHR33154">
    <property type="entry name" value="TRANSCRIPTIONAL REGULATOR, ARSR FAMILY"/>
    <property type="match status" value="1"/>
</dbReference>
<evidence type="ECO:0000256" key="2">
    <source>
        <dbReference type="ARBA" id="ARBA00023125"/>
    </source>
</evidence>
<dbReference type="InterPro" id="IPR036390">
    <property type="entry name" value="WH_DNA-bd_sf"/>
</dbReference>
<reference evidence="6 7" key="1">
    <citation type="submission" date="2015-03" db="EMBL/GenBank/DDBJ databases">
        <title>Genome assembly of Sandaracinus amylolyticus DSM 53668.</title>
        <authorList>
            <person name="Sharma G."/>
            <person name="Subramanian S."/>
        </authorList>
    </citation>
    <scope>NUCLEOTIDE SEQUENCE [LARGE SCALE GENOMIC DNA]</scope>
    <source>
        <strain evidence="6 7">DSM 53668</strain>
    </source>
</reference>
<dbReference type="GO" id="GO:0003677">
    <property type="term" value="F:DNA binding"/>
    <property type="evidence" value="ECO:0007669"/>
    <property type="project" value="UniProtKB-KW"/>
</dbReference>
<dbReference type="KEGG" id="samy:DB32_002881"/>
<dbReference type="SMART" id="SM00418">
    <property type="entry name" value="HTH_ARSR"/>
    <property type="match status" value="1"/>
</dbReference>
<dbReference type="CDD" id="cd00090">
    <property type="entry name" value="HTH_ARSR"/>
    <property type="match status" value="1"/>
</dbReference>
<evidence type="ECO:0000256" key="1">
    <source>
        <dbReference type="ARBA" id="ARBA00023015"/>
    </source>
</evidence>
<protein>
    <submittedName>
        <fullName evidence="6">Putative regulatory protein, ArsR family</fullName>
    </submittedName>
</protein>
<dbReference type="PRINTS" id="PR00778">
    <property type="entry name" value="HTHARSR"/>
</dbReference>
<keyword evidence="1" id="KW-0805">Transcription regulation</keyword>
<accession>A0A0F6YI34</accession>
<name>A0A0F6YI34_9BACT</name>
<dbReference type="InterPro" id="IPR036388">
    <property type="entry name" value="WH-like_DNA-bd_sf"/>
</dbReference>
<proteinExistence type="predicted"/>
<dbReference type="SUPFAM" id="SSF46785">
    <property type="entry name" value="Winged helix' DNA-binding domain"/>
    <property type="match status" value="1"/>
</dbReference>
<evidence type="ECO:0000313" key="7">
    <source>
        <dbReference type="Proteomes" id="UP000034883"/>
    </source>
</evidence>
<dbReference type="PROSITE" id="PS50987">
    <property type="entry name" value="HTH_ARSR_2"/>
    <property type="match status" value="1"/>
</dbReference>
<dbReference type="InterPro" id="IPR001845">
    <property type="entry name" value="HTH_ArsR_DNA-bd_dom"/>
</dbReference>
<dbReference type="NCBIfam" id="NF033788">
    <property type="entry name" value="HTH_metalloreg"/>
    <property type="match status" value="1"/>
</dbReference>
<dbReference type="Proteomes" id="UP000034883">
    <property type="component" value="Chromosome"/>
</dbReference>
<dbReference type="InterPro" id="IPR051081">
    <property type="entry name" value="HTH_MetalResp_TranReg"/>
</dbReference>
<dbReference type="InterPro" id="IPR011991">
    <property type="entry name" value="ArsR-like_HTH"/>
</dbReference>
<gene>
    <name evidence="6" type="ORF">DB32_002881</name>
</gene>
<dbReference type="GO" id="GO:0003700">
    <property type="term" value="F:DNA-binding transcription factor activity"/>
    <property type="evidence" value="ECO:0007669"/>
    <property type="project" value="InterPro"/>
</dbReference>
<dbReference type="Pfam" id="PF12840">
    <property type="entry name" value="HTH_20"/>
    <property type="match status" value="1"/>
</dbReference>
<dbReference type="STRING" id="927083.DB32_002881"/>